<sequence length="128" mass="14482">MLKGVKRKPLCQEKIQPSVTICRAIGRVMRGTGSYLGLRRFTLTPSSPLHVTIREGDRDEELKWKKRSLNLSVITRNSYGKHSPSLLMATRIPASVVELLRRLSFDGHRIPWQDRGNTVYGSSDVSYG</sequence>
<reference evidence="1 2" key="1">
    <citation type="journal article" date="2019" name="Sci. Rep.">
        <title>Orb-weaving spider Araneus ventricosus genome elucidates the spidroin gene catalogue.</title>
        <authorList>
            <person name="Kono N."/>
            <person name="Nakamura H."/>
            <person name="Ohtoshi R."/>
            <person name="Moran D.A.P."/>
            <person name="Shinohara A."/>
            <person name="Yoshida Y."/>
            <person name="Fujiwara M."/>
            <person name="Mori M."/>
            <person name="Tomita M."/>
            <person name="Arakawa K."/>
        </authorList>
    </citation>
    <scope>NUCLEOTIDE SEQUENCE [LARGE SCALE GENOMIC DNA]</scope>
</reference>
<comment type="caution">
    <text evidence="1">The sequence shown here is derived from an EMBL/GenBank/DDBJ whole genome shotgun (WGS) entry which is preliminary data.</text>
</comment>
<dbReference type="AlphaFoldDB" id="A0A4Y2MV07"/>
<evidence type="ECO:0000313" key="1">
    <source>
        <dbReference type="EMBL" id="GBN31021.1"/>
    </source>
</evidence>
<protein>
    <submittedName>
        <fullName evidence="1">Uncharacterized protein</fullName>
    </submittedName>
</protein>
<dbReference type="EMBL" id="BGPR01008021">
    <property type="protein sequence ID" value="GBN31021.1"/>
    <property type="molecule type" value="Genomic_DNA"/>
</dbReference>
<evidence type="ECO:0000313" key="2">
    <source>
        <dbReference type="Proteomes" id="UP000499080"/>
    </source>
</evidence>
<dbReference type="Proteomes" id="UP000499080">
    <property type="component" value="Unassembled WGS sequence"/>
</dbReference>
<keyword evidence="2" id="KW-1185">Reference proteome</keyword>
<accession>A0A4Y2MV07</accession>
<name>A0A4Y2MV07_ARAVE</name>
<gene>
    <name evidence="1" type="ORF">AVEN_3375_1</name>
</gene>
<proteinExistence type="predicted"/>
<organism evidence="1 2">
    <name type="scientific">Araneus ventricosus</name>
    <name type="common">Orbweaver spider</name>
    <name type="synonym">Epeira ventricosa</name>
    <dbReference type="NCBI Taxonomy" id="182803"/>
    <lineage>
        <taxon>Eukaryota</taxon>
        <taxon>Metazoa</taxon>
        <taxon>Ecdysozoa</taxon>
        <taxon>Arthropoda</taxon>
        <taxon>Chelicerata</taxon>
        <taxon>Arachnida</taxon>
        <taxon>Araneae</taxon>
        <taxon>Araneomorphae</taxon>
        <taxon>Entelegynae</taxon>
        <taxon>Araneoidea</taxon>
        <taxon>Araneidae</taxon>
        <taxon>Araneus</taxon>
    </lineage>
</organism>